<sequence>MDKTIDDLLNGSGESKLQISSDETEEKLEHKIEEIEINKKERLVAAQASASGFSYINLKGFPIEPEALSLISAEKAKAIKAVCFFRSEEQLRIGAVDPTIPEISKILEEFKEKFSHLNTEIYLISEHSLQQAFKLYAAIPKVKKVVAGVEITGEEINKYRAEIKSFRELNEKLKKVSLTEMFTIILAGAIQARSSDIHIEAEEKDIKVRYRVDGVLQDVAVLPPEWWPKIISRIKIISGLKINIVDHPQDGRITIYLENDKIDVRVSTLPSAFGESVVMRLLMSQAAGLKFEDLGIRGKAYEDLKRESKRPNGMIITTGPTGSGKTTTLYAILNTLNRPETKIITLEDPIEYKLKGIVQSQVSGAGEGDEEDLKTILREGLSGAGGGKKGYSFAQGLRAILRQDPDIIMVGEIRDLETAEIAIQAALTGHLMISTIHTNDAAGAIPRFLSMGTKPFLLAPALNAVIGQRLVRRICEACKEEINLDEATLSRAKETLSQIPEKSGEKVDTEHLKFFQGKGCDKCNGIGYKGRIGIYEIFTMNKEIEEIILSGKVSEYQMKEVAVKYGMITMAQDGLLKAKDGITTVEEVFRVAE</sequence>
<feature type="compositionally biased region" description="Polar residues" evidence="4">
    <location>
        <begin position="12"/>
        <end position="21"/>
    </location>
</feature>
<evidence type="ECO:0000256" key="4">
    <source>
        <dbReference type="SAM" id="MobiDB-lite"/>
    </source>
</evidence>
<dbReference type="PANTHER" id="PTHR30258:SF1">
    <property type="entry name" value="PROTEIN TRANSPORT PROTEIN HOFB HOMOLOG"/>
    <property type="match status" value="1"/>
</dbReference>
<feature type="domain" description="Bacterial type II secretion system protein E" evidence="5">
    <location>
        <begin position="401"/>
        <end position="415"/>
    </location>
</feature>
<dbReference type="CDD" id="cd01129">
    <property type="entry name" value="PulE-GspE-like"/>
    <property type="match status" value="1"/>
</dbReference>
<dbReference type="PANTHER" id="PTHR30258">
    <property type="entry name" value="TYPE II SECRETION SYSTEM PROTEIN GSPE-RELATED"/>
    <property type="match status" value="1"/>
</dbReference>
<comment type="caution">
    <text evidence="6">The sequence shown here is derived from an EMBL/GenBank/DDBJ whole genome shotgun (WGS) entry which is preliminary data.</text>
</comment>
<dbReference type="Proteomes" id="UP000230779">
    <property type="component" value="Unassembled WGS sequence"/>
</dbReference>
<dbReference type="GO" id="GO:0005886">
    <property type="term" value="C:plasma membrane"/>
    <property type="evidence" value="ECO:0007669"/>
    <property type="project" value="TreeGrafter"/>
</dbReference>
<dbReference type="Pfam" id="PF00437">
    <property type="entry name" value="T2SSE"/>
    <property type="match status" value="1"/>
</dbReference>
<evidence type="ECO:0000256" key="3">
    <source>
        <dbReference type="ARBA" id="ARBA00022840"/>
    </source>
</evidence>
<organism evidence="6 7">
    <name type="scientific">Candidatus Kerfeldbacteria bacterium CG_4_10_14_0_8_um_filter_42_10</name>
    <dbReference type="NCBI Taxonomy" id="2014248"/>
    <lineage>
        <taxon>Bacteria</taxon>
        <taxon>Candidatus Kerfeldiibacteriota</taxon>
    </lineage>
</organism>
<gene>
    <name evidence="6" type="ORF">COY66_04905</name>
</gene>
<dbReference type="SUPFAM" id="SSF160246">
    <property type="entry name" value="EspE N-terminal domain-like"/>
    <property type="match status" value="1"/>
</dbReference>
<protein>
    <recommendedName>
        <fullName evidence="5">Bacterial type II secretion system protein E domain-containing protein</fullName>
    </recommendedName>
</protein>
<dbReference type="GO" id="GO:0005524">
    <property type="term" value="F:ATP binding"/>
    <property type="evidence" value="ECO:0007669"/>
    <property type="project" value="UniProtKB-KW"/>
</dbReference>
<evidence type="ECO:0000313" key="7">
    <source>
        <dbReference type="Proteomes" id="UP000230779"/>
    </source>
</evidence>
<dbReference type="InterPro" id="IPR027417">
    <property type="entry name" value="P-loop_NTPase"/>
</dbReference>
<dbReference type="SMART" id="SM00382">
    <property type="entry name" value="AAA"/>
    <property type="match status" value="1"/>
</dbReference>
<comment type="similarity">
    <text evidence="1">Belongs to the GSP E family.</text>
</comment>
<proteinExistence type="inferred from homology"/>
<feature type="region of interest" description="Disordered" evidence="4">
    <location>
        <begin position="1"/>
        <end position="23"/>
    </location>
</feature>
<accession>A0A2M7RHY2</accession>
<dbReference type="EMBL" id="PFMD01000056">
    <property type="protein sequence ID" value="PIY96172.1"/>
    <property type="molecule type" value="Genomic_DNA"/>
</dbReference>
<dbReference type="AlphaFoldDB" id="A0A2M7RHY2"/>
<dbReference type="InterPro" id="IPR001482">
    <property type="entry name" value="T2SS/T4SS_dom"/>
</dbReference>
<dbReference type="GO" id="GO:0016887">
    <property type="term" value="F:ATP hydrolysis activity"/>
    <property type="evidence" value="ECO:0007669"/>
    <property type="project" value="TreeGrafter"/>
</dbReference>
<evidence type="ECO:0000313" key="6">
    <source>
        <dbReference type="EMBL" id="PIY96172.1"/>
    </source>
</evidence>
<dbReference type="InterPro" id="IPR037257">
    <property type="entry name" value="T2SS_E_N_sf"/>
</dbReference>
<evidence type="ECO:0000259" key="5">
    <source>
        <dbReference type="PROSITE" id="PS00662"/>
    </source>
</evidence>
<dbReference type="InterPro" id="IPR003593">
    <property type="entry name" value="AAA+_ATPase"/>
</dbReference>
<dbReference type="Gene3D" id="3.30.450.90">
    <property type="match status" value="1"/>
</dbReference>
<dbReference type="Gene3D" id="3.40.50.300">
    <property type="entry name" value="P-loop containing nucleotide triphosphate hydrolases"/>
    <property type="match status" value="1"/>
</dbReference>
<dbReference type="PROSITE" id="PS00662">
    <property type="entry name" value="T2SP_E"/>
    <property type="match status" value="1"/>
</dbReference>
<name>A0A2M7RHY2_9BACT</name>
<dbReference type="SUPFAM" id="SSF52540">
    <property type="entry name" value="P-loop containing nucleoside triphosphate hydrolases"/>
    <property type="match status" value="1"/>
</dbReference>
<keyword evidence="2" id="KW-0547">Nucleotide-binding</keyword>
<reference evidence="6 7" key="1">
    <citation type="submission" date="2017-09" db="EMBL/GenBank/DDBJ databases">
        <title>Depth-based differentiation of microbial function through sediment-hosted aquifers and enrichment of novel symbionts in the deep terrestrial subsurface.</title>
        <authorList>
            <person name="Probst A.J."/>
            <person name="Ladd B."/>
            <person name="Jarett J.K."/>
            <person name="Geller-Mcgrath D.E."/>
            <person name="Sieber C.M."/>
            <person name="Emerson J.B."/>
            <person name="Anantharaman K."/>
            <person name="Thomas B.C."/>
            <person name="Malmstrom R."/>
            <person name="Stieglmeier M."/>
            <person name="Klingl A."/>
            <person name="Woyke T."/>
            <person name="Ryan C.M."/>
            <person name="Banfield J.F."/>
        </authorList>
    </citation>
    <scope>NUCLEOTIDE SEQUENCE [LARGE SCALE GENOMIC DNA]</scope>
    <source>
        <strain evidence="6">CG_4_10_14_0_8_um_filter_42_10</strain>
    </source>
</reference>
<evidence type="ECO:0000256" key="2">
    <source>
        <dbReference type="ARBA" id="ARBA00022741"/>
    </source>
</evidence>
<evidence type="ECO:0000256" key="1">
    <source>
        <dbReference type="ARBA" id="ARBA00006611"/>
    </source>
</evidence>
<keyword evidence="3" id="KW-0067">ATP-binding</keyword>